<feature type="region of interest" description="Disordered" evidence="1">
    <location>
        <begin position="1"/>
        <end position="39"/>
    </location>
</feature>
<protein>
    <submittedName>
        <fullName evidence="2">Uncharacterized protein</fullName>
    </submittedName>
</protein>
<dbReference type="AlphaFoldDB" id="A0A9E6ZTX6"/>
<proteinExistence type="predicted"/>
<feature type="compositionally biased region" description="Low complexity" evidence="1">
    <location>
        <begin position="17"/>
        <end position="39"/>
    </location>
</feature>
<accession>A0A9E6ZTX6</accession>
<evidence type="ECO:0000313" key="2">
    <source>
        <dbReference type="EMBL" id="UOK71669.1"/>
    </source>
</evidence>
<dbReference type="EMBL" id="CP083239">
    <property type="protein sequence ID" value="UOK71669.1"/>
    <property type="molecule type" value="Genomic_DNA"/>
</dbReference>
<reference evidence="2" key="1">
    <citation type="submission" date="2021-09" db="EMBL/GenBank/DDBJ databases">
        <title>Network and meta-omics reveal the key degrader and cooperation patterns in an efficient 1,4-dioxane-degrading microbial community.</title>
        <authorList>
            <person name="Dai C."/>
        </authorList>
    </citation>
    <scope>NUCLEOTIDE SEQUENCE</scope>
    <source>
        <strain evidence="2">ZM13</strain>
    </source>
</reference>
<dbReference type="KEGG" id="apol:K9D25_02800"/>
<dbReference type="Proteomes" id="UP000831684">
    <property type="component" value="Chromosome"/>
</dbReference>
<gene>
    <name evidence="2" type="ORF">K9D25_02800</name>
</gene>
<evidence type="ECO:0000256" key="1">
    <source>
        <dbReference type="SAM" id="MobiDB-lite"/>
    </source>
</evidence>
<name>A0A9E6ZTX6_9HYPH</name>
<sequence>MIPANDNARASHANAVPHATATQHATAPSHTATPYATYTAPGGIRHRVRIVSTTKAGRLGITENLGDASSPQRYVSTRELSQFLPTPYPVRAGETAPASITPLAAIRRANRDGRVEAAHRIAAMVAALNEDSSDIAGCVCSALGITRLDLIGDSRIGLLIQARRVIVASTFVRERGVTLHKLGEAAGCHYSTAKYHLQAAGISRRTVSEFDVPFMRALWRRGFARLGGEPGQMPPEVAARVSAFIHVIGPGAVEPKAINDLRRYLAEKIARERLDLQGETKCAA</sequence>
<organism evidence="2 3">
    <name type="scientific">Ancylobacter polymorphus</name>
    <dbReference type="NCBI Taxonomy" id="223390"/>
    <lineage>
        <taxon>Bacteria</taxon>
        <taxon>Pseudomonadati</taxon>
        <taxon>Pseudomonadota</taxon>
        <taxon>Alphaproteobacteria</taxon>
        <taxon>Hyphomicrobiales</taxon>
        <taxon>Xanthobacteraceae</taxon>
        <taxon>Ancylobacter</taxon>
    </lineage>
</organism>
<evidence type="ECO:0000313" key="3">
    <source>
        <dbReference type="Proteomes" id="UP000831684"/>
    </source>
</evidence>
<dbReference type="RefSeq" id="WP_244379027.1">
    <property type="nucleotide sequence ID" value="NZ_CP083239.1"/>
</dbReference>